<evidence type="ECO:0000313" key="2">
    <source>
        <dbReference type="EMBL" id="CAI9303118.1"/>
    </source>
</evidence>
<evidence type="ECO:0000313" key="3">
    <source>
        <dbReference type="Proteomes" id="UP001177003"/>
    </source>
</evidence>
<gene>
    <name evidence="2" type="ORF">LSALG_LOCUS41578</name>
</gene>
<keyword evidence="3" id="KW-1185">Reference proteome</keyword>
<accession>A0AA36EPL0</accession>
<evidence type="ECO:0000256" key="1">
    <source>
        <dbReference type="SAM" id="Coils"/>
    </source>
</evidence>
<organism evidence="2 3">
    <name type="scientific">Lactuca saligna</name>
    <name type="common">Willowleaf lettuce</name>
    <dbReference type="NCBI Taxonomy" id="75948"/>
    <lineage>
        <taxon>Eukaryota</taxon>
        <taxon>Viridiplantae</taxon>
        <taxon>Streptophyta</taxon>
        <taxon>Embryophyta</taxon>
        <taxon>Tracheophyta</taxon>
        <taxon>Spermatophyta</taxon>
        <taxon>Magnoliopsida</taxon>
        <taxon>eudicotyledons</taxon>
        <taxon>Gunneridae</taxon>
        <taxon>Pentapetalae</taxon>
        <taxon>asterids</taxon>
        <taxon>campanulids</taxon>
        <taxon>Asterales</taxon>
        <taxon>Asteraceae</taxon>
        <taxon>Cichorioideae</taxon>
        <taxon>Cichorieae</taxon>
        <taxon>Lactucinae</taxon>
        <taxon>Lactuca</taxon>
    </lineage>
</organism>
<proteinExistence type="predicted"/>
<name>A0AA36EPL0_LACSI</name>
<sequence length="293" mass="33706">MRWVRFYKLILQDTGRWNDGFLFPLTTCCSFENISFTDQSSFVIMLTAKHDQNLILDLDSSCYSEALRPMIECLKFTPLTQALTMEESVPLVHLLKAYSSAIYNKAEDIIHFEVVYHNTSITKPHFSKLLGLTLPKVNVDPESIHTIVQEFLQEGCSGALGHFKVPLMTDSVMAAIPTLQTSTFFMPDPRNFTFVGSIPDAMLEKVPLKSAIVRKDSKCRFLGWFDPPICDRAKAIIPSLLKSMNNLKLSVKELEDEIQNLRFYLKMVVKELEDEVCKLKFYLWCSWIFFLVF</sequence>
<feature type="coiled-coil region" evidence="1">
    <location>
        <begin position="237"/>
        <end position="271"/>
    </location>
</feature>
<dbReference type="EMBL" id="OX465085">
    <property type="protein sequence ID" value="CAI9303118.1"/>
    <property type="molecule type" value="Genomic_DNA"/>
</dbReference>
<protein>
    <submittedName>
        <fullName evidence="2">Uncharacterized protein</fullName>
    </submittedName>
</protein>
<reference evidence="2" key="1">
    <citation type="submission" date="2023-04" db="EMBL/GenBank/DDBJ databases">
        <authorList>
            <person name="Vijverberg K."/>
            <person name="Xiong W."/>
            <person name="Schranz E."/>
        </authorList>
    </citation>
    <scope>NUCLEOTIDE SEQUENCE</scope>
</reference>
<dbReference type="Proteomes" id="UP001177003">
    <property type="component" value="Chromosome 9"/>
</dbReference>
<dbReference type="AlphaFoldDB" id="A0AA36EPL0"/>
<keyword evidence="1" id="KW-0175">Coiled coil</keyword>